<dbReference type="EMBL" id="CAJPDT010000136">
    <property type="protein sequence ID" value="CAF9940789.1"/>
    <property type="molecule type" value="Genomic_DNA"/>
</dbReference>
<feature type="transmembrane region" description="Helical" evidence="2">
    <location>
        <begin position="202"/>
        <end position="223"/>
    </location>
</feature>
<dbReference type="AlphaFoldDB" id="A0A8H3PI33"/>
<protein>
    <submittedName>
        <fullName evidence="3">Uncharacterized protein</fullName>
    </submittedName>
</protein>
<proteinExistence type="predicted"/>
<reference evidence="3" key="1">
    <citation type="submission" date="2021-03" db="EMBL/GenBank/DDBJ databases">
        <authorList>
            <person name="Tagirdzhanova G."/>
        </authorList>
    </citation>
    <scope>NUCLEOTIDE SEQUENCE</scope>
</reference>
<gene>
    <name evidence="3" type="ORF">IMSHALPRED_002171</name>
</gene>
<comment type="caution">
    <text evidence="3">The sequence shown here is derived from an EMBL/GenBank/DDBJ whole genome shotgun (WGS) entry which is preliminary data.</text>
</comment>
<accession>A0A8H3PI33</accession>
<feature type="region of interest" description="Disordered" evidence="1">
    <location>
        <begin position="167"/>
        <end position="188"/>
    </location>
</feature>
<dbReference type="OrthoDB" id="10506132at2759"/>
<keyword evidence="2" id="KW-0472">Membrane</keyword>
<evidence type="ECO:0000256" key="1">
    <source>
        <dbReference type="SAM" id="MobiDB-lite"/>
    </source>
</evidence>
<keyword evidence="4" id="KW-1185">Reference proteome</keyword>
<evidence type="ECO:0000256" key="2">
    <source>
        <dbReference type="SAM" id="Phobius"/>
    </source>
</evidence>
<organism evidence="3 4">
    <name type="scientific">Imshaugia aleurites</name>
    <dbReference type="NCBI Taxonomy" id="172621"/>
    <lineage>
        <taxon>Eukaryota</taxon>
        <taxon>Fungi</taxon>
        <taxon>Dikarya</taxon>
        <taxon>Ascomycota</taxon>
        <taxon>Pezizomycotina</taxon>
        <taxon>Lecanoromycetes</taxon>
        <taxon>OSLEUM clade</taxon>
        <taxon>Lecanoromycetidae</taxon>
        <taxon>Lecanorales</taxon>
        <taxon>Lecanorineae</taxon>
        <taxon>Parmeliaceae</taxon>
        <taxon>Imshaugia</taxon>
    </lineage>
</organism>
<evidence type="ECO:0000313" key="3">
    <source>
        <dbReference type="EMBL" id="CAF9940789.1"/>
    </source>
</evidence>
<keyword evidence="2" id="KW-0812">Transmembrane</keyword>
<name>A0A8H3PI33_9LECA</name>
<sequence length="298" mass="30755">MCCYSGENCHSGSGLCLTSPNGPVGLYDDGSSIWRRSCTDFTWQDGACLAIAYDVVAFESLQLSNCSDGTVCPRTEEDLNTTCCDDEQGQFAVLGHARIPESVVSSIRATGTSEISSASHTDSSTSSIAPATASQTIASTSTSTSASTPASTLLSASAAGLGQSAATISPKTTSTSTSTSASTPASTSLSASAAGLGQSAKIGIGVGISFGTLLVTLLSFIAFRLYRNSQSNSPNLGIAAEAAPEPKNLVEKNVNAGLQQRHELICTENFKEMYTLHNTHELEAKPGASELWNSRLDG</sequence>
<keyword evidence="2" id="KW-1133">Transmembrane helix</keyword>
<evidence type="ECO:0000313" key="4">
    <source>
        <dbReference type="Proteomes" id="UP000664534"/>
    </source>
</evidence>
<dbReference type="Proteomes" id="UP000664534">
    <property type="component" value="Unassembled WGS sequence"/>
</dbReference>